<feature type="domain" description="YdhG-like" evidence="1">
    <location>
        <begin position="12"/>
        <end position="104"/>
    </location>
</feature>
<accession>A0A1H6V0C6</accession>
<dbReference type="Proteomes" id="UP000199532">
    <property type="component" value="Unassembled WGS sequence"/>
</dbReference>
<evidence type="ECO:0000313" key="2">
    <source>
        <dbReference type="EMBL" id="SEI97336.1"/>
    </source>
</evidence>
<keyword evidence="3" id="KW-1185">Reference proteome</keyword>
<organism evidence="2 3">
    <name type="scientific">Dyadobacter koreensis</name>
    <dbReference type="NCBI Taxonomy" id="408657"/>
    <lineage>
        <taxon>Bacteria</taxon>
        <taxon>Pseudomonadati</taxon>
        <taxon>Bacteroidota</taxon>
        <taxon>Cytophagia</taxon>
        <taxon>Cytophagales</taxon>
        <taxon>Spirosomataceae</taxon>
        <taxon>Dyadobacter</taxon>
    </lineage>
</organism>
<evidence type="ECO:0000259" key="1">
    <source>
        <dbReference type="Pfam" id="PF08818"/>
    </source>
</evidence>
<evidence type="ECO:0000313" key="3">
    <source>
        <dbReference type="Proteomes" id="UP000199532"/>
    </source>
</evidence>
<name>A0A1H6V0C6_9BACT</name>
<dbReference type="EMBL" id="FNXY01000004">
    <property type="protein sequence ID" value="SEI97336.1"/>
    <property type="molecule type" value="Genomic_DNA"/>
</dbReference>
<dbReference type="AlphaFoldDB" id="A0A1H6V0C6"/>
<dbReference type="Pfam" id="PF08818">
    <property type="entry name" value="DUF1801"/>
    <property type="match status" value="1"/>
</dbReference>
<sequence>MFYLQKEEPVKGCLSALRQIILGRDSDITEAWKYRMPFFCYKGKMFCYLWIDKKTNFPYLGIVEGGKIDYPGLVRDDRSRMKVIKFDPSQDLPLPTILVILDAALSLYISGTIKTKR</sequence>
<dbReference type="SUPFAM" id="SSF159888">
    <property type="entry name" value="YdhG-like"/>
    <property type="match status" value="1"/>
</dbReference>
<dbReference type="InterPro" id="IPR014922">
    <property type="entry name" value="YdhG-like"/>
</dbReference>
<dbReference type="STRING" id="408657.SAMN04487995_2821"/>
<dbReference type="Gene3D" id="3.90.1150.200">
    <property type="match status" value="1"/>
</dbReference>
<proteinExistence type="predicted"/>
<protein>
    <recommendedName>
        <fullName evidence="1">YdhG-like domain-containing protein</fullName>
    </recommendedName>
</protein>
<reference evidence="2 3" key="1">
    <citation type="submission" date="2016-10" db="EMBL/GenBank/DDBJ databases">
        <authorList>
            <person name="de Groot N.N."/>
        </authorList>
    </citation>
    <scope>NUCLEOTIDE SEQUENCE [LARGE SCALE GENOMIC DNA]</scope>
    <source>
        <strain evidence="2 3">DSM 19938</strain>
    </source>
</reference>
<gene>
    <name evidence="2" type="ORF">SAMN04487995_2821</name>
</gene>